<evidence type="ECO:0000256" key="1">
    <source>
        <dbReference type="SAM" id="Coils"/>
    </source>
</evidence>
<name>A0A0L9V3F0_PHAAN</name>
<proteinExistence type="predicted"/>
<feature type="coiled-coil region" evidence="1">
    <location>
        <begin position="182"/>
        <end position="220"/>
    </location>
</feature>
<gene>
    <name evidence="2" type="ORF">LR48_Vigan08g041700</name>
</gene>
<dbReference type="AlphaFoldDB" id="A0A0L9V3F0"/>
<organism evidence="2 3">
    <name type="scientific">Phaseolus angularis</name>
    <name type="common">Azuki bean</name>
    <name type="synonym">Vigna angularis</name>
    <dbReference type="NCBI Taxonomy" id="3914"/>
    <lineage>
        <taxon>Eukaryota</taxon>
        <taxon>Viridiplantae</taxon>
        <taxon>Streptophyta</taxon>
        <taxon>Embryophyta</taxon>
        <taxon>Tracheophyta</taxon>
        <taxon>Spermatophyta</taxon>
        <taxon>Magnoliopsida</taxon>
        <taxon>eudicotyledons</taxon>
        <taxon>Gunneridae</taxon>
        <taxon>Pentapetalae</taxon>
        <taxon>rosids</taxon>
        <taxon>fabids</taxon>
        <taxon>Fabales</taxon>
        <taxon>Fabaceae</taxon>
        <taxon>Papilionoideae</taxon>
        <taxon>50 kb inversion clade</taxon>
        <taxon>NPAAA clade</taxon>
        <taxon>indigoferoid/millettioid clade</taxon>
        <taxon>Phaseoleae</taxon>
        <taxon>Vigna</taxon>
    </lineage>
</organism>
<dbReference type="EMBL" id="CM003378">
    <property type="protein sequence ID" value="KOM49590.1"/>
    <property type="molecule type" value="Genomic_DNA"/>
</dbReference>
<evidence type="ECO:0000313" key="2">
    <source>
        <dbReference type="EMBL" id="KOM49590.1"/>
    </source>
</evidence>
<dbReference type="Gramene" id="KOM49590">
    <property type="protein sequence ID" value="KOM49590"/>
    <property type="gene ID" value="LR48_Vigan08g041700"/>
</dbReference>
<keyword evidence="1" id="KW-0175">Coiled coil</keyword>
<sequence>MMNQKKPLGEISQSLEQVAVKETIAKNTNMAASSILSESASSQLDPKVTFQSKSIPHSEIKSSQIEAHIAKESEGHHKLIEDSGGNDMIPIALGKEGEDNLVLKTLVELEKYLKMSLKDIVSSETNTLRLFSTLNFLSNLPFKDVTLSDGLKHIIETMHQHFPTILCSFKQRFATIDKLAELEAHQNEVVIKTSKAENFNNEARLKEVVLKEQIIRLKEEIKVCEAALSSLDEGKNKCIVETIRYEKELENVRKNKSQMVEDQRKVEQELFEVTYKWSILCSEYELNRMAVRSPS</sequence>
<evidence type="ECO:0000313" key="3">
    <source>
        <dbReference type="Proteomes" id="UP000053144"/>
    </source>
</evidence>
<accession>A0A0L9V3F0</accession>
<protein>
    <submittedName>
        <fullName evidence="2">Uncharacterized protein</fullName>
    </submittedName>
</protein>
<reference evidence="3" key="1">
    <citation type="journal article" date="2015" name="Proc. Natl. Acad. Sci. U.S.A.">
        <title>Genome sequencing of adzuki bean (Vigna angularis) provides insight into high starch and low fat accumulation and domestication.</title>
        <authorList>
            <person name="Yang K."/>
            <person name="Tian Z."/>
            <person name="Chen C."/>
            <person name="Luo L."/>
            <person name="Zhao B."/>
            <person name="Wang Z."/>
            <person name="Yu L."/>
            <person name="Li Y."/>
            <person name="Sun Y."/>
            <person name="Li W."/>
            <person name="Chen Y."/>
            <person name="Li Y."/>
            <person name="Zhang Y."/>
            <person name="Ai D."/>
            <person name="Zhao J."/>
            <person name="Shang C."/>
            <person name="Ma Y."/>
            <person name="Wu B."/>
            <person name="Wang M."/>
            <person name="Gao L."/>
            <person name="Sun D."/>
            <person name="Zhang P."/>
            <person name="Guo F."/>
            <person name="Wang W."/>
            <person name="Li Y."/>
            <person name="Wang J."/>
            <person name="Varshney R.K."/>
            <person name="Wang J."/>
            <person name="Ling H.Q."/>
            <person name="Wan P."/>
        </authorList>
    </citation>
    <scope>NUCLEOTIDE SEQUENCE</scope>
    <source>
        <strain evidence="3">cv. Jingnong 6</strain>
    </source>
</reference>
<dbReference type="Proteomes" id="UP000053144">
    <property type="component" value="Chromosome 8"/>
</dbReference>